<dbReference type="Proteomes" id="UP000026961">
    <property type="component" value="Chromosome 11"/>
</dbReference>
<dbReference type="eggNOG" id="ENOG502S26J">
    <property type="taxonomic scope" value="Eukaryota"/>
</dbReference>
<dbReference type="PANTHER" id="PTHR31676:SF155">
    <property type="entry name" value="EXPRESSED PROTEIN"/>
    <property type="match status" value="1"/>
</dbReference>
<organism evidence="2">
    <name type="scientific">Oryza glumipatula</name>
    <dbReference type="NCBI Taxonomy" id="40148"/>
    <lineage>
        <taxon>Eukaryota</taxon>
        <taxon>Viridiplantae</taxon>
        <taxon>Streptophyta</taxon>
        <taxon>Embryophyta</taxon>
        <taxon>Tracheophyta</taxon>
        <taxon>Spermatophyta</taxon>
        <taxon>Magnoliopsida</taxon>
        <taxon>Liliopsida</taxon>
        <taxon>Poales</taxon>
        <taxon>Poaceae</taxon>
        <taxon>BOP clade</taxon>
        <taxon>Oryzoideae</taxon>
        <taxon>Oryzeae</taxon>
        <taxon>Oryzinae</taxon>
        <taxon>Oryza</taxon>
    </lineage>
</organism>
<feature type="chain" id="PRO_5002354566" evidence="1">
    <location>
        <begin position="27"/>
        <end position="189"/>
    </location>
</feature>
<sequence>MAKKLLAAAAALLLLLLLAAAAPALASSSSSSSPGSANLTATPTAYEMVERYGFPRGILPEGVESYVLRPDGSFEVHLSGDGGGDGNGGGGDCEFRVGDGGAYLLRYGRRVAGVAMEGSIRSLEGVSVKVLFAWLGIGRVDRAGDDLRFFVGPLSAAFPLANFADCPRCRCGFDCDTAAAAAAAVIAAS</sequence>
<evidence type="ECO:0000313" key="2">
    <source>
        <dbReference type="EnsemblPlants" id="OGLUM11G07740.1"/>
    </source>
</evidence>
<name>A0A0E0BH63_9ORYZ</name>
<dbReference type="Pfam" id="PF04398">
    <property type="entry name" value="DUF538"/>
    <property type="match status" value="1"/>
</dbReference>
<keyword evidence="1" id="KW-0732">Signal</keyword>
<evidence type="ECO:0000313" key="3">
    <source>
        <dbReference type="Proteomes" id="UP000026961"/>
    </source>
</evidence>
<reference evidence="2" key="2">
    <citation type="submission" date="2018-05" db="EMBL/GenBank/DDBJ databases">
        <title>OgluRS3 (Oryza glumaepatula Reference Sequence Version 3).</title>
        <authorList>
            <person name="Zhang J."/>
            <person name="Kudrna D."/>
            <person name="Lee S."/>
            <person name="Talag J."/>
            <person name="Welchert J."/>
            <person name="Wing R.A."/>
        </authorList>
    </citation>
    <scope>NUCLEOTIDE SEQUENCE [LARGE SCALE GENOMIC DNA]</scope>
</reference>
<keyword evidence="3" id="KW-1185">Reference proteome</keyword>
<protein>
    <submittedName>
        <fullName evidence="2">Uncharacterized protein</fullName>
    </submittedName>
</protein>
<dbReference type="PANTHER" id="PTHR31676">
    <property type="entry name" value="T31J12.3 PROTEIN-RELATED"/>
    <property type="match status" value="1"/>
</dbReference>
<dbReference type="InterPro" id="IPR007493">
    <property type="entry name" value="DUF538"/>
</dbReference>
<dbReference type="AlphaFoldDB" id="A0A0E0BH63"/>
<proteinExistence type="predicted"/>
<dbReference type="Gene3D" id="2.30.240.10">
    <property type="entry name" value="At5g01610-like"/>
    <property type="match status" value="1"/>
</dbReference>
<accession>A0A0E0BH63</accession>
<reference evidence="2" key="1">
    <citation type="submission" date="2015-04" db="UniProtKB">
        <authorList>
            <consortium name="EnsemblPlants"/>
        </authorList>
    </citation>
    <scope>IDENTIFICATION</scope>
</reference>
<dbReference type="InterPro" id="IPR036758">
    <property type="entry name" value="At5g01610-like"/>
</dbReference>
<dbReference type="STRING" id="40148.A0A0E0BH63"/>
<dbReference type="HOGENOM" id="CLU_089542_5_1_1"/>
<dbReference type="Gramene" id="OGLUM11G07740.1">
    <property type="protein sequence ID" value="OGLUM11G07740.1"/>
    <property type="gene ID" value="OGLUM11G07740"/>
</dbReference>
<dbReference type="EnsemblPlants" id="OGLUM11G07740.1">
    <property type="protein sequence ID" value="OGLUM11G07740.1"/>
    <property type="gene ID" value="OGLUM11G07740"/>
</dbReference>
<feature type="signal peptide" evidence="1">
    <location>
        <begin position="1"/>
        <end position="26"/>
    </location>
</feature>
<dbReference type="SUPFAM" id="SSF141562">
    <property type="entry name" value="At5g01610-like"/>
    <property type="match status" value="1"/>
</dbReference>
<evidence type="ECO:0000256" key="1">
    <source>
        <dbReference type="SAM" id="SignalP"/>
    </source>
</evidence>